<dbReference type="EMBL" id="DSRU01000317">
    <property type="protein sequence ID" value="HFN00313.1"/>
    <property type="molecule type" value="Genomic_DNA"/>
</dbReference>
<organism evidence="2">
    <name type="scientific">Oscillatoriales cyanobacterium SpSt-418</name>
    <dbReference type="NCBI Taxonomy" id="2282169"/>
    <lineage>
        <taxon>Bacteria</taxon>
        <taxon>Bacillati</taxon>
        <taxon>Cyanobacteriota</taxon>
        <taxon>Cyanophyceae</taxon>
        <taxon>Oscillatoriophycideae</taxon>
        <taxon>Oscillatoriales</taxon>
    </lineage>
</organism>
<sequence>MCYSSLNRRLSLLLASFCLTGLSFSFIEVNASIAAPVQVAQAKKRKVIFRPRKGQPAPKTTLGGGRRHRGVCPQDVTNTPADAQPERMKALVPAETVATTMAEQPTLLVQLPKTSAVAVEVTLLDAKGIGFYQKSIDLEGVETPSVLRLDLTNEEAKLEIEKDYAWMVTLVCSKEGARPEDPFAVGSIRRVADEADLAQKLEMTTDPLERAALYAESGIWYEAIAELDALRREKPDDRAIASAWNDLLASAGLNSSLVTASN</sequence>
<proteinExistence type="predicted"/>
<gene>
    <name evidence="2" type="ORF">ENR64_21720</name>
</gene>
<evidence type="ECO:0000313" key="2">
    <source>
        <dbReference type="EMBL" id="HFN00313.1"/>
    </source>
</evidence>
<keyword evidence="1" id="KW-0732">Signal</keyword>
<feature type="signal peptide" evidence="1">
    <location>
        <begin position="1"/>
        <end position="25"/>
    </location>
</feature>
<reference evidence="2" key="1">
    <citation type="journal article" date="2020" name="mSystems">
        <title>Genome- and Community-Level Interaction Insights into Carbon Utilization and Element Cycling Functions of Hydrothermarchaeota in Hydrothermal Sediment.</title>
        <authorList>
            <person name="Zhou Z."/>
            <person name="Liu Y."/>
            <person name="Xu W."/>
            <person name="Pan J."/>
            <person name="Luo Z.H."/>
            <person name="Li M."/>
        </authorList>
    </citation>
    <scope>NUCLEOTIDE SEQUENCE [LARGE SCALE GENOMIC DNA]</scope>
    <source>
        <strain evidence="2">SpSt-418</strain>
    </source>
</reference>
<protein>
    <submittedName>
        <fullName evidence="2">DUF928 domain-containing protein</fullName>
    </submittedName>
</protein>
<name>A0A7C3PG25_9CYAN</name>
<evidence type="ECO:0000256" key="1">
    <source>
        <dbReference type="SAM" id="SignalP"/>
    </source>
</evidence>
<dbReference type="InterPro" id="IPR010328">
    <property type="entry name" value="DUF928"/>
</dbReference>
<accession>A0A7C3PG25</accession>
<dbReference type="Pfam" id="PF06051">
    <property type="entry name" value="DUF928"/>
    <property type="match status" value="1"/>
</dbReference>
<dbReference type="AlphaFoldDB" id="A0A7C3PG25"/>
<comment type="caution">
    <text evidence="2">The sequence shown here is derived from an EMBL/GenBank/DDBJ whole genome shotgun (WGS) entry which is preliminary data.</text>
</comment>
<feature type="chain" id="PRO_5027662709" evidence="1">
    <location>
        <begin position="26"/>
        <end position="262"/>
    </location>
</feature>